<evidence type="ECO:0000256" key="1">
    <source>
        <dbReference type="ARBA" id="ARBA00004141"/>
    </source>
</evidence>
<dbReference type="InterPro" id="IPR000644">
    <property type="entry name" value="CBS_dom"/>
</dbReference>
<keyword evidence="11" id="KW-0129">CBS domain</keyword>
<reference evidence="14" key="1">
    <citation type="submission" date="2021-01" db="EMBL/GenBank/DDBJ databases">
        <authorList>
            <person name="Corre E."/>
            <person name="Pelletier E."/>
            <person name="Niang G."/>
            <person name="Scheremetjew M."/>
            <person name="Finn R."/>
            <person name="Kale V."/>
            <person name="Holt S."/>
            <person name="Cochrane G."/>
            <person name="Meng A."/>
            <person name="Brown T."/>
            <person name="Cohen L."/>
        </authorList>
    </citation>
    <scope>NUCLEOTIDE SEQUENCE</scope>
    <source>
        <strain evidence="14">CCMP147</strain>
    </source>
</reference>
<feature type="transmembrane region" description="Helical" evidence="12">
    <location>
        <begin position="531"/>
        <end position="552"/>
    </location>
</feature>
<dbReference type="PANTHER" id="PTHR43269">
    <property type="entry name" value="SODIUM/PROTON ANTIPORTER 1-RELATED"/>
    <property type="match status" value="1"/>
</dbReference>
<protein>
    <recommendedName>
        <fullName evidence="13">CBS domain-containing protein</fullName>
    </recommendedName>
</protein>
<evidence type="ECO:0000256" key="10">
    <source>
        <dbReference type="ARBA" id="ARBA00025753"/>
    </source>
</evidence>
<dbReference type="InterPro" id="IPR004680">
    <property type="entry name" value="Cit_transptr-like_dom"/>
</dbReference>
<keyword evidence="4 12" id="KW-0812">Transmembrane</keyword>
<feature type="transmembrane region" description="Helical" evidence="12">
    <location>
        <begin position="413"/>
        <end position="441"/>
    </location>
</feature>
<evidence type="ECO:0000256" key="6">
    <source>
        <dbReference type="ARBA" id="ARBA00023053"/>
    </source>
</evidence>
<dbReference type="GO" id="GO:0015297">
    <property type="term" value="F:antiporter activity"/>
    <property type="evidence" value="ECO:0007669"/>
    <property type="project" value="UniProtKB-KW"/>
</dbReference>
<keyword evidence="2" id="KW-0813">Transport</keyword>
<feature type="transmembrane region" description="Helical" evidence="12">
    <location>
        <begin position="283"/>
        <end position="300"/>
    </location>
</feature>
<feature type="transmembrane region" description="Helical" evidence="12">
    <location>
        <begin position="712"/>
        <end position="729"/>
    </location>
</feature>
<evidence type="ECO:0000256" key="2">
    <source>
        <dbReference type="ARBA" id="ARBA00022448"/>
    </source>
</evidence>
<accession>A0A7R9ZAI2</accession>
<feature type="transmembrane region" description="Helical" evidence="12">
    <location>
        <begin position="558"/>
        <end position="575"/>
    </location>
</feature>
<comment type="similarity">
    <text evidence="10">Belongs to the NhaD Na(+)/H(+) (TC 2.A.62) antiporter family.</text>
</comment>
<evidence type="ECO:0000256" key="11">
    <source>
        <dbReference type="PROSITE-ProRule" id="PRU00703"/>
    </source>
</evidence>
<evidence type="ECO:0000256" key="5">
    <source>
        <dbReference type="ARBA" id="ARBA00022989"/>
    </source>
</evidence>
<dbReference type="Gene3D" id="3.10.580.10">
    <property type="entry name" value="CBS-domain"/>
    <property type="match status" value="1"/>
</dbReference>
<feature type="transmembrane region" description="Helical" evidence="12">
    <location>
        <begin position="596"/>
        <end position="614"/>
    </location>
</feature>
<feature type="transmembrane region" description="Helical" evidence="12">
    <location>
        <begin position="675"/>
        <end position="700"/>
    </location>
</feature>
<dbReference type="InterPro" id="IPR045016">
    <property type="entry name" value="NhaD-like"/>
</dbReference>
<dbReference type="Pfam" id="PF03600">
    <property type="entry name" value="CitMHS"/>
    <property type="match status" value="1"/>
</dbReference>
<dbReference type="AlphaFoldDB" id="A0A7R9ZAI2"/>
<keyword evidence="8 12" id="KW-0472">Membrane</keyword>
<evidence type="ECO:0000256" key="12">
    <source>
        <dbReference type="SAM" id="Phobius"/>
    </source>
</evidence>
<evidence type="ECO:0000256" key="8">
    <source>
        <dbReference type="ARBA" id="ARBA00023136"/>
    </source>
</evidence>
<keyword evidence="3" id="KW-0050">Antiport</keyword>
<sequence length="760" mass="81014">MSLRLRRRGVDSYRQSVLSAVLVFSGTCNVALSFTPSSGRASRSYASLSTLPHLTARKSRGVSKLEASDVDEFFGSQSILTPEGYGFASSGSRILECAGRGDGYYRSKGSDTVLDVMAGITGGSADAALVFDNNSDDLLGLFTETDYIRFSRERASAGSEEDAASFIVAPISGFVTPTTDLVSISTTDTANKAIAIMQKYSVRHLVLADTVSGQNRLLPDSKICGLINMQDIMAVVQKDERLSLETLATRYPGISDPVQQMKEQLKSDANAMARDPETAKRDVISATTALIAISSVAIFLSQSTWLHEHADLAMIGIFILGYIGIIFEEIFEFNKAAIALLMNTGMWIVYADYFGDANGVASESVLEQLKEQLSEVSEICFFLLAASTIVEVVDAHQGFKVVTNLITTKSKKTLFWVIGFLTFFLSAILNNLTVTIVMVSLLRKLVPKEDDRLLFGAMVVVAANAGGVWTPIGDVTTTMLWINNQLSTVPTITELFLPSVVCLVGSLAFLVNQVDDDTSLEDSTLPEPSELAPRGQLVFWAGIASLLAVPIFSELTGLPPYVAMLTGLGAIWTLTDVIHMGDEGEELKVPAALSKLDTSGILFFLGILMSIGVLDKSGLLKELAVFLNENLPSQDIIATVIGIASALIDNVPLVAATMGMYDLAEYGTDDKLWQLIALCAGTGGSILIIGSASGVALMGLEKVDFLWYAKKVSLGAAVGYFAGIATYLLQNAVLHGGLLSSAVPPALAAADAASSIPVVL</sequence>
<feature type="transmembrane region" description="Helical" evidence="12">
    <location>
        <begin position="636"/>
        <end position="663"/>
    </location>
</feature>
<keyword evidence="6" id="KW-0915">Sodium</keyword>
<keyword evidence="5 12" id="KW-1133">Transmembrane helix</keyword>
<gene>
    <name evidence="14" type="ORF">TDUB1175_LOCUS11550</name>
</gene>
<name>A0A7R9ZAI2_9STRA</name>
<dbReference type="GO" id="GO:0006814">
    <property type="term" value="P:sodium ion transport"/>
    <property type="evidence" value="ECO:0007669"/>
    <property type="project" value="UniProtKB-KW"/>
</dbReference>
<feature type="transmembrane region" description="Helical" evidence="12">
    <location>
        <begin position="312"/>
        <end position="331"/>
    </location>
</feature>
<evidence type="ECO:0000256" key="4">
    <source>
        <dbReference type="ARBA" id="ARBA00022692"/>
    </source>
</evidence>
<dbReference type="InterPro" id="IPR046342">
    <property type="entry name" value="CBS_dom_sf"/>
</dbReference>
<dbReference type="NCBIfam" id="NF038006">
    <property type="entry name" value="NhaD_1"/>
    <property type="match status" value="1"/>
</dbReference>
<dbReference type="SUPFAM" id="SSF54631">
    <property type="entry name" value="CBS-domain pair"/>
    <property type="match status" value="1"/>
</dbReference>
<proteinExistence type="inferred from homology"/>
<feature type="transmembrane region" description="Helical" evidence="12">
    <location>
        <begin position="492"/>
        <end position="511"/>
    </location>
</feature>
<evidence type="ECO:0000313" key="14">
    <source>
        <dbReference type="EMBL" id="CAD8312761.1"/>
    </source>
</evidence>
<dbReference type="EMBL" id="HBED01023225">
    <property type="protein sequence ID" value="CAD8312761.1"/>
    <property type="molecule type" value="Transcribed_RNA"/>
</dbReference>
<keyword evidence="9" id="KW-0739">Sodium transport</keyword>
<evidence type="ECO:0000256" key="9">
    <source>
        <dbReference type="ARBA" id="ARBA00023201"/>
    </source>
</evidence>
<evidence type="ECO:0000256" key="7">
    <source>
        <dbReference type="ARBA" id="ARBA00023065"/>
    </source>
</evidence>
<dbReference type="Pfam" id="PF00571">
    <property type="entry name" value="CBS"/>
    <property type="match status" value="1"/>
</dbReference>
<keyword evidence="7" id="KW-0406">Ion transport</keyword>
<organism evidence="14">
    <name type="scientific">Pseudictyota dubia</name>
    <dbReference type="NCBI Taxonomy" id="2749911"/>
    <lineage>
        <taxon>Eukaryota</taxon>
        <taxon>Sar</taxon>
        <taxon>Stramenopiles</taxon>
        <taxon>Ochrophyta</taxon>
        <taxon>Bacillariophyta</taxon>
        <taxon>Mediophyceae</taxon>
        <taxon>Biddulphiophycidae</taxon>
        <taxon>Eupodiscales</taxon>
        <taxon>Odontellaceae</taxon>
        <taxon>Pseudictyota</taxon>
    </lineage>
</organism>
<evidence type="ECO:0000256" key="3">
    <source>
        <dbReference type="ARBA" id="ARBA00022449"/>
    </source>
</evidence>
<dbReference type="PANTHER" id="PTHR43269:SF2">
    <property type="entry name" value="SODIUM_PROTON ANTIPORTER 1-RELATED"/>
    <property type="match status" value="1"/>
</dbReference>
<feature type="transmembrane region" description="Helical" evidence="12">
    <location>
        <begin position="453"/>
        <end position="472"/>
    </location>
</feature>
<evidence type="ECO:0000259" key="13">
    <source>
        <dbReference type="PROSITE" id="PS51371"/>
    </source>
</evidence>
<feature type="domain" description="CBS" evidence="13">
    <location>
        <begin position="177"/>
        <end position="244"/>
    </location>
</feature>
<dbReference type="GO" id="GO:0016020">
    <property type="term" value="C:membrane"/>
    <property type="evidence" value="ECO:0007669"/>
    <property type="project" value="UniProtKB-SubCell"/>
</dbReference>
<dbReference type="PROSITE" id="PS51371">
    <property type="entry name" value="CBS"/>
    <property type="match status" value="1"/>
</dbReference>
<comment type="subcellular location">
    <subcellularLocation>
        <location evidence="1">Membrane</location>
        <topology evidence="1">Multi-pass membrane protein</topology>
    </subcellularLocation>
</comment>